<dbReference type="AlphaFoldDB" id="A0A0G4IES8"/>
<feature type="region of interest" description="Disordered" evidence="1">
    <location>
        <begin position="65"/>
        <end position="142"/>
    </location>
</feature>
<dbReference type="EMBL" id="CDMZ01005899">
    <property type="protein sequence ID" value="CEM55677.1"/>
    <property type="molecule type" value="Genomic_DNA"/>
</dbReference>
<name>A0A0G4IES8_9ALVE</name>
<dbReference type="VEuPathDB" id="CryptoDB:Cvel_13735"/>
<proteinExistence type="predicted"/>
<dbReference type="PhylomeDB" id="A0A0G4IES8"/>
<accession>A0A0G4IES8</accession>
<gene>
    <name evidence="2" type="ORF">Cvel_13735</name>
</gene>
<evidence type="ECO:0000256" key="1">
    <source>
        <dbReference type="SAM" id="MobiDB-lite"/>
    </source>
</evidence>
<feature type="region of interest" description="Disordered" evidence="1">
    <location>
        <begin position="25"/>
        <end position="52"/>
    </location>
</feature>
<reference evidence="2" key="1">
    <citation type="submission" date="2014-11" db="EMBL/GenBank/DDBJ databases">
        <authorList>
            <person name="Otto D Thomas"/>
            <person name="Naeem Raeece"/>
        </authorList>
    </citation>
    <scope>NUCLEOTIDE SEQUENCE</scope>
</reference>
<feature type="compositionally biased region" description="Basic and acidic residues" evidence="1">
    <location>
        <begin position="25"/>
        <end position="36"/>
    </location>
</feature>
<feature type="compositionally biased region" description="Basic and acidic residues" evidence="1">
    <location>
        <begin position="99"/>
        <end position="132"/>
    </location>
</feature>
<sequence length="142" mass="14968">MWVKYKGAVEWCEQKLVHWQVRECKGEGGDRERRSDGSFNQPPGALSDAISQTPSISAAVLFHPPACAALPPPSSRSKARIEGGDAGGGTRRASPDFSAETKGDSGDGTRRASPDFSAETKGDSGESTRRASPDFSAETKGA</sequence>
<protein>
    <submittedName>
        <fullName evidence="2">Uncharacterized protein</fullName>
    </submittedName>
</protein>
<organism evidence="2">
    <name type="scientific">Chromera velia CCMP2878</name>
    <dbReference type="NCBI Taxonomy" id="1169474"/>
    <lineage>
        <taxon>Eukaryota</taxon>
        <taxon>Sar</taxon>
        <taxon>Alveolata</taxon>
        <taxon>Colpodellida</taxon>
        <taxon>Chromeraceae</taxon>
        <taxon>Chromera</taxon>
    </lineage>
</organism>
<evidence type="ECO:0000313" key="2">
    <source>
        <dbReference type="EMBL" id="CEM55677.1"/>
    </source>
</evidence>